<evidence type="ECO:0000313" key="1">
    <source>
        <dbReference type="EMBL" id="MEK7954300.1"/>
    </source>
</evidence>
<reference evidence="1 2" key="1">
    <citation type="submission" date="2024-04" db="EMBL/GenBank/DDBJ databases">
        <title>Luteolibacter sp. isolated from soil.</title>
        <authorList>
            <person name="An J."/>
        </authorList>
    </citation>
    <scope>NUCLEOTIDE SEQUENCE [LARGE SCALE GENOMIC DNA]</scope>
    <source>
        <strain evidence="1 2">Y139</strain>
    </source>
</reference>
<dbReference type="Proteomes" id="UP001371305">
    <property type="component" value="Unassembled WGS sequence"/>
</dbReference>
<sequence>MKLGEKQIVEVLTKCYPGFAEPILTLQEATIRGQMVFDDMEQVRFALEWECDWPVDVPGYEPVRVPSYRLPGVSYGPLADPDGTKGRDAAGPAISCGEFVRLSRACLLGRELLGAKRWPSLFASRLRHPDDHLAVVEEVLWLGRWRTPKHIRNSYRQNPESEKNVDWRFRCCEMIINLEIKSRRRDWMGVTDGKFYSRDFDSYFDDVLGKFGPRTEVERNVVGVTTFYPPEETLRRATARFLEAHPEIDAIVFWSLHDPEGKRPEVFGSDAGLIRLLLEESSREENHFISAIRHQWRKRDERRALRVDEALAALTRTVKRPSSCDGNPPQIQ</sequence>
<protein>
    <recommendedName>
        <fullName evidence="3">Restriction endonuclease</fullName>
    </recommendedName>
</protein>
<proteinExistence type="predicted"/>
<dbReference type="EMBL" id="JBBUKT010000018">
    <property type="protein sequence ID" value="MEK7954300.1"/>
    <property type="molecule type" value="Genomic_DNA"/>
</dbReference>
<gene>
    <name evidence="1" type="ORF">WKV53_27535</name>
</gene>
<name>A0ABU9B605_9BACT</name>
<keyword evidence="2" id="KW-1185">Reference proteome</keyword>
<dbReference type="RefSeq" id="WP_341408068.1">
    <property type="nucleotide sequence ID" value="NZ_JBBUKT010000018.1"/>
</dbReference>
<evidence type="ECO:0000313" key="2">
    <source>
        <dbReference type="Proteomes" id="UP001371305"/>
    </source>
</evidence>
<organism evidence="1 2">
    <name type="scientific">Luteolibacter soli</name>
    <dbReference type="NCBI Taxonomy" id="3135280"/>
    <lineage>
        <taxon>Bacteria</taxon>
        <taxon>Pseudomonadati</taxon>
        <taxon>Verrucomicrobiota</taxon>
        <taxon>Verrucomicrobiia</taxon>
        <taxon>Verrucomicrobiales</taxon>
        <taxon>Verrucomicrobiaceae</taxon>
        <taxon>Luteolibacter</taxon>
    </lineage>
</organism>
<evidence type="ECO:0008006" key="3">
    <source>
        <dbReference type="Google" id="ProtNLM"/>
    </source>
</evidence>
<accession>A0ABU9B605</accession>
<comment type="caution">
    <text evidence="1">The sequence shown here is derived from an EMBL/GenBank/DDBJ whole genome shotgun (WGS) entry which is preliminary data.</text>
</comment>